<dbReference type="InterPro" id="IPR057096">
    <property type="entry name" value="KRIT1_FRMD8_FERM_C"/>
</dbReference>
<dbReference type="InterPro" id="IPR000299">
    <property type="entry name" value="FERM_domain"/>
</dbReference>
<dbReference type="Gene3D" id="3.30.70.2240">
    <property type="entry name" value="KRIT, N-terminal Nudix domain, NPxY motif-rich region"/>
    <property type="match status" value="2"/>
</dbReference>
<reference evidence="3" key="1">
    <citation type="submission" date="2025-08" db="UniProtKB">
        <authorList>
            <consortium name="Ensembl"/>
        </authorList>
    </citation>
    <scope>IDENTIFICATION</scope>
</reference>
<dbReference type="Pfam" id="PF24521">
    <property type="entry name" value="Ank_KRIT1"/>
    <property type="match status" value="1"/>
</dbReference>
<dbReference type="Pfam" id="PF24522">
    <property type="entry name" value="KRIT1_FRMD8_FERM_C"/>
    <property type="match status" value="1"/>
</dbReference>
<dbReference type="CDD" id="cd13197">
    <property type="entry name" value="FERM_C_CCM1"/>
    <property type="match status" value="1"/>
</dbReference>
<dbReference type="Gene3D" id="2.30.29.30">
    <property type="entry name" value="Pleckstrin-homology domain (PH domain)/Phosphotyrosine-binding domain (PTB)"/>
    <property type="match status" value="1"/>
</dbReference>
<name>A0A2K5XZI3_MANLE</name>
<dbReference type="GeneID" id="105546445"/>
<dbReference type="Pfam" id="PF16705">
    <property type="entry name" value="NUDIX_5"/>
    <property type="match status" value="1"/>
</dbReference>
<dbReference type="AlphaFoldDB" id="A0A2K5XZI3"/>
<dbReference type="InterPro" id="IPR019748">
    <property type="entry name" value="FERM_central"/>
</dbReference>
<protein>
    <submittedName>
        <fullName evidence="3">KRIT1 ankyrin repeat containing</fullName>
    </submittedName>
</protein>
<dbReference type="GO" id="GO:0045454">
    <property type="term" value="P:cell redox homeostasis"/>
    <property type="evidence" value="ECO:0007669"/>
    <property type="project" value="TreeGrafter"/>
</dbReference>
<dbReference type="InterPro" id="IPR041791">
    <property type="entry name" value="KRIT1_FERM_C"/>
</dbReference>
<dbReference type="SMART" id="SM00295">
    <property type="entry name" value="B41"/>
    <property type="match status" value="1"/>
</dbReference>
<dbReference type="PROSITE" id="PS50088">
    <property type="entry name" value="ANK_REPEAT"/>
    <property type="match status" value="1"/>
</dbReference>
<dbReference type="InterPro" id="IPR051594">
    <property type="entry name" value="KRIT1/FRMD8"/>
</dbReference>
<dbReference type="GO" id="GO:0016525">
    <property type="term" value="P:negative regulation of angiogenesis"/>
    <property type="evidence" value="ECO:0007669"/>
    <property type="project" value="TreeGrafter"/>
</dbReference>
<dbReference type="FunFam" id="3.30.70.2240:FF:000002">
    <property type="entry name" value="krev interaction trapped protein 1"/>
    <property type="match status" value="1"/>
</dbReference>
<feature type="repeat" description="ANK" evidence="1">
    <location>
        <begin position="306"/>
        <end position="329"/>
    </location>
</feature>
<sequence length="688" mass="78651">MGNPENIEDAYVAVIRPKNTASLNSREYRAKSYEILLHEVPIEGQKKKRKKVLLETKLQGNSEITQGILDYVVETTKPISPANQGIRGKRVVLMKKFPLDGEKMGREASLFIVPSVVKDNTKYTYTPGCPIFYCFHDIMRVCSESSTHFATLTARMLIALDKWLDERHAQSHFIPALFRPSPLERIKTNVINPAYATESGQTENSLHMGYSALEIKSKMLALEKADTCIYNPLFGSDLQYTNRVDKVVINPYFGLGAPDYSKIQIPKQEKWQRSMSSVTEDKYGKVEATRILLEKGKCNPNLLNGQLSSPLHFAAGGGHAEIVQILLNHPEIDRHITDQQGRSPLNICEENKQNNWEEAAKLLKEAINKPYEKVRIYRMDGSYRSVELKHGNNTTVQQIMEGMRLSQETQQYFTIWICSENLSLQLKPYHKPLQHVRDWPEILAELTNLDPQRETSQLFLRRDVRLPLEVEKQIEDPLAILILFDEARYNLLKGFYTAPDAKLITLASLLLQIVYGNYESKKHKQGFLNEENLKSIVPVTKLKSKAPHWTNRILHEYKNLSTSEGVSKEMHHLQRMFLQNCWEIPTYGAAFFTGQIFTKASPSNHKVIPVYVGVNIKGLHLLNMETKALLISLNYGCFMWQLGDADTCFQIHSMENKMSFIVHTKQAGLVVKLLMKLNGQLMPTERNS</sequence>
<dbReference type="PANTHER" id="PTHR13283">
    <property type="entry name" value="KREV INTERACTION TRAPPED 1-RELATED"/>
    <property type="match status" value="1"/>
</dbReference>
<proteinExistence type="predicted"/>
<dbReference type="Proteomes" id="UP000233140">
    <property type="component" value="Unassembled WGS sequence"/>
</dbReference>
<dbReference type="InterPro" id="IPR035963">
    <property type="entry name" value="FERM_2"/>
</dbReference>
<dbReference type="Ensembl" id="ENSMLET00000032097.1">
    <property type="protein sequence ID" value="ENSMLEP00000008701.1"/>
    <property type="gene ID" value="ENSMLEG00000028550.1"/>
</dbReference>
<accession>A0A2K5XZI3</accession>
<dbReference type="InterPro" id="IPR032022">
    <property type="entry name" value="NUDIX"/>
</dbReference>
<dbReference type="RefSeq" id="XP_011845068.1">
    <property type="nucleotide sequence ID" value="XM_011989678.1"/>
</dbReference>
<dbReference type="GO" id="GO:0005886">
    <property type="term" value="C:plasma membrane"/>
    <property type="evidence" value="ECO:0007669"/>
    <property type="project" value="TreeGrafter"/>
</dbReference>
<dbReference type="CTD" id="889"/>
<dbReference type="InterPro" id="IPR056485">
    <property type="entry name" value="ARM_KRIT1"/>
</dbReference>
<gene>
    <name evidence="3" type="primary">KRIT1</name>
</gene>
<dbReference type="FunFam" id="1.20.80.10:FF:000016">
    <property type="entry name" value="Krev interaction trapped protein 1"/>
    <property type="match status" value="1"/>
</dbReference>
<dbReference type="Gene3D" id="1.25.40.20">
    <property type="entry name" value="Ankyrin repeat-containing domain"/>
    <property type="match status" value="1"/>
</dbReference>
<dbReference type="InterPro" id="IPR002110">
    <property type="entry name" value="Ankyrin_rpt"/>
</dbReference>
<dbReference type="PROSITE" id="PS50297">
    <property type="entry name" value="ANK_REP_REGION"/>
    <property type="match status" value="1"/>
</dbReference>
<dbReference type="FunFam" id="3.10.20.90:FF:000076">
    <property type="entry name" value="Krev interaction trapped protein 1"/>
    <property type="match status" value="1"/>
</dbReference>
<dbReference type="FunFam" id="2.30.29.30:FF:000227">
    <property type="entry name" value="krev interaction trapped protein 1 isoform X1"/>
    <property type="match status" value="1"/>
</dbReference>
<keyword evidence="1" id="KW-0040">ANK repeat</keyword>
<dbReference type="InterPro" id="IPR043058">
    <property type="entry name" value="NUDIX_sf"/>
</dbReference>
<dbReference type="InterPro" id="IPR019749">
    <property type="entry name" value="Band_41_domain"/>
</dbReference>
<dbReference type="PROSITE" id="PS50057">
    <property type="entry name" value="FERM_3"/>
    <property type="match status" value="1"/>
</dbReference>
<dbReference type="GeneTree" id="ENSGT00530000063721"/>
<dbReference type="InterPro" id="IPR011993">
    <property type="entry name" value="PH-like_dom_sf"/>
</dbReference>
<dbReference type="SUPFAM" id="SSF48403">
    <property type="entry name" value="Ankyrin repeat"/>
    <property type="match status" value="1"/>
</dbReference>
<evidence type="ECO:0000259" key="2">
    <source>
        <dbReference type="PROSITE" id="PS50057"/>
    </source>
</evidence>
<evidence type="ECO:0000256" key="1">
    <source>
        <dbReference type="PROSITE-ProRule" id="PRU00023"/>
    </source>
</evidence>
<dbReference type="Pfam" id="PF00373">
    <property type="entry name" value="FERM_M"/>
    <property type="match status" value="1"/>
</dbReference>
<dbReference type="GO" id="GO:2000114">
    <property type="term" value="P:regulation of establishment of cell polarity"/>
    <property type="evidence" value="ECO:0007669"/>
    <property type="project" value="TreeGrafter"/>
</dbReference>
<evidence type="ECO:0000313" key="4">
    <source>
        <dbReference type="Proteomes" id="UP000233140"/>
    </source>
</evidence>
<reference evidence="3" key="2">
    <citation type="submission" date="2025-09" db="UniProtKB">
        <authorList>
            <consortium name="Ensembl"/>
        </authorList>
    </citation>
    <scope>IDENTIFICATION</scope>
</reference>
<dbReference type="PANTHER" id="PTHR13283:SF11">
    <property type="entry name" value="KREV INTERACTION TRAPPED PROTEIN 1"/>
    <property type="match status" value="1"/>
</dbReference>
<organism evidence="3 4">
    <name type="scientific">Mandrillus leucophaeus</name>
    <name type="common">Drill</name>
    <name type="synonym">Papio leucophaeus</name>
    <dbReference type="NCBI Taxonomy" id="9568"/>
    <lineage>
        <taxon>Eukaryota</taxon>
        <taxon>Metazoa</taxon>
        <taxon>Chordata</taxon>
        <taxon>Craniata</taxon>
        <taxon>Vertebrata</taxon>
        <taxon>Euteleostomi</taxon>
        <taxon>Mammalia</taxon>
        <taxon>Eutheria</taxon>
        <taxon>Euarchontoglires</taxon>
        <taxon>Primates</taxon>
        <taxon>Haplorrhini</taxon>
        <taxon>Catarrhini</taxon>
        <taxon>Cercopithecidae</taxon>
        <taxon>Cercopithecinae</taxon>
        <taxon>Mandrillus</taxon>
    </lineage>
</organism>
<keyword evidence="4" id="KW-1185">Reference proteome</keyword>
<dbReference type="InterPro" id="IPR014352">
    <property type="entry name" value="FERM/acyl-CoA-bd_prot_sf"/>
</dbReference>
<evidence type="ECO:0000313" key="3">
    <source>
        <dbReference type="Ensembl" id="ENSMLEP00000008701.1"/>
    </source>
</evidence>
<dbReference type="CDD" id="cd14473">
    <property type="entry name" value="FERM_B-lobe"/>
    <property type="match status" value="1"/>
</dbReference>
<dbReference type="Gene3D" id="3.10.20.90">
    <property type="entry name" value="Phosphatidylinositol 3-kinase Catalytic Subunit, Chain A, domain 1"/>
    <property type="match status" value="1"/>
</dbReference>
<dbReference type="Gene3D" id="1.20.80.10">
    <property type="match status" value="1"/>
</dbReference>
<dbReference type="InterPro" id="IPR036770">
    <property type="entry name" value="Ankyrin_rpt-contain_sf"/>
</dbReference>
<dbReference type="SUPFAM" id="SSF47031">
    <property type="entry name" value="Second domain of FERM"/>
    <property type="match status" value="1"/>
</dbReference>
<feature type="domain" description="FERM" evidence="2">
    <location>
        <begin position="372"/>
        <end position="688"/>
    </location>
</feature>
<dbReference type="FunFam" id="3.30.70.2240:FF:000001">
    <property type="entry name" value="Krev interaction trapped protein 1"/>
    <property type="match status" value="1"/>
</dbReference>